<keyword evidence="3 9" id="KW-0813">Transport</keyword>
<feature type="transmembrane region" description="Helical" evidence="9">
    <location>
        <begin position="123"/>
        <end position="142"/>
    </location>
</feature>
<feature type="transmembrane region" description="Helical" evidence="9">
    <location>
        <begin position="6"/>
        <end position="27"/>
    </location>
</feature>
<proteinExistence type="inferred from homology"/>
<dbReference type="Pfam" id="PF03083">
    <property type="entry name" value="MtN3_slv"/>
    <property type="match status" value="2"/>
</dbReference>
<evidence type="ECO:0000256" key="9">
    <source>
        <dbReference type="RuleBase" id="RU910715"/>
    </source>
</evidence>
<evidence type="ECO:0000256" key="7">
    <source>
        <dbReference type="ARBA" id="ARBA00022989"/>
    </source>
</evidence>
<keyword evidence="5 9" id="KW-0812">Transmembrane</keyword>
<evidence type="ECO:0000256" key="4">
    <source>
        <dbReference type="ARBA" id="ARBA00022597"/>
    </source>
</evidence>
<dbReference type="InterPro" id="IPR004316">
    <property type="entry name" value="SWEET_rpt"/>
</dbReference>
<dbReference type="InterPro" id="IPR047664">
    <property type="entry name" value="SWEET"/>
</dbReference>
<evidence type="ECO:0000256" key="3">
    <source>
        <dbReference type="ARBA" id="ARBA00022448"/>
    </source>
</evidence>
<comment type="subcellular location">
    <subcellularLocation>
        <location evidence="1">Endomembrane system</location>
        <topology evidence="1">Multi-pass membrane protein</topology>
    </subcellularLocation>
</comment>
<evidence type="ECO:0000256" key="6">
    <source>
        <dbReference type="ARBA" id="ARBA00022737"/>
    </source>
</evidence>
<keyword evidence="11" id="KW-1185">Reference proteome</keyword>
<dbReference type="FunFam" id="1.20.1280.290:FF:000032">
    <property type="entry name" value="Sugar transporter SWEET"/>
    <property type="match status" value="1"/>
</dbReference>
<gene>
    <name evidence="10" type="ORF">PENTCL1PPCAC_1971</name>
</gene>
<sequence length="223" mass="24773">MDAFSLFAAWLAIFSISFTFLPILQILDWKSRGSADGFSSVNFVLPVLTIACWLRHGYMTDDVNNKLINSINLAAFTVYILCFAYFQPVRKFLYIQLLSLFAVLYASFAYVDSVDSSLAADTMGGIAAAMQIVSLAGGIYEIKRAVSMGTTEYIPASMQFAIFLLTAQWSLFGYLAPNPYIMIANLAGLVVNIATISLYFVYPPITWRVPLIGTQQEKKKKTN</sequence>
<keyword evidence="8 9" id="KW-0472">Membrane</keyword>
<comment type="caution">
    <text evidence="9">Lacks conserved residue(s) required for the propagation of feature annotation.</text>
</comment>
<reference evidence="10" key="1">
    <citation type="submission" date="2023-10" db="EMBL/GenBank/DDBJ databases">
        <title>Genome assembly of Pristionchus species.</title>
        <authorList>
            <person name="Yoshida K."/>
            <person name="Sommer R.J."/>
        </authorList>
    </citation>
    <scope>NUCLEOTIDE SEQUENCE</scope>
    <source>
        <strain evidence="10">RS0144</strain>
    </source>
</reference>
<evidence type="ECO:0000256" key="1">
    <source>
        <dbReference type="ARBA" id="ARBA00004127"/>
    </source>
</evidence>
<keyword evidence="7 9" id="KW-1133">Transmembrane helix</keyword>
<dbReference type="PANTHER" id="PTHR10791:SF245">
    <property type="entry name" value="SUGAR TRANSPORTER SWEET"/>
    <property type="match status" value="1"/>
</dbReference>
<dbReference type="AlphaFoldDB" id="A0AAV5S9G4"/>
<dbReference type="Proteomes" id="UP001432027">
    <property type="component" value="Unassembled WGS sequence"/>
</dbReference>
<name>A0AAV5S9G4_9BILA</name>
<dbReference type="Gene3D" id="1.20.1280.290">
    <property type="match status" value="2"/>
</dbReference>
<accession>A0AAV5S9G4</accession>
<keyword evidence="4 9" id="KW-0762">Sugar transport</keyword>
<comment type="caution">
    <text evidence="10">The sequence shown here is derived from an EMBL/GenBank/DDBJ whole genome shotgun (WGS) entry which is preliminary data.</text>
</comment>
<evidence type="ECO:0000313" key="10">
    <source>
        <dbReference type="EMBL" id="GMS79796.1"/>
    </source>
</evidence>
<dbReference type="GO" id="GO:0051119">
    <property type="term" value="F:sugar transmembrane transporter activity"/>
    <property type="evidence" value="ECO:0007669"/>
    <property type="project" value="InterPro"/>
</dbReference>
<feature type="transmembrane region" description="Helical" evidence="9">
    <location>
        <begin position="180"/>
        <end position="202"/>
    </location>
</feature>
<evidence type="ECO:0000256" key="5">
    <source>
        <dbReference type="ARBA" id="ARBA00022692"/>
    </source>
</evidence>
<dbReference type="EMBL" id="BTSX01000001">
    <property type="protein sequence ID" value="GMS79796.1"/>
    <property type="molecule type" value="Genomic_DNA"/>
</dbReference>
<comment type="function">
    <text evidence="9">Mediates sugar transport across membranes.</text>
</comment>
<protein>
    <recommendedName>
        <fullName evidence="9">Sugar transporter SWEET</fullName>
    </recommendedName>
</protein>
<organism evidence="10 11">
    <name type="scientific">Pristionchus entomophagus</name>
    <dbReference type="NCBI Taxonomy" id="358040"/>
    <lineage>
        <taxon>Eukaryota</taxon>
        <taxon>Metazoa</taxon>
        <taxon>Ecdysozoa</taxon>
        <taxon>Nematoda</taxon>
        <taxon>Chromadorea</taxon>
        <taxon>Rhabditida</taxon>
        <taxon>Rhabditina</taxon>
        <taxon>Diplogasteromorpha</taxon>
        <taxon>Diplogasteroidea</taxon>
        <taxon>Neodiplogasteridae</taxon>
        <taxon>Pristionchus</taxon>
    </lineage>
</organism>
<dbReference type="PANTHER" id="PTHR10791">
    <property type="entry name" value="RAG1-ACTIVATING PROTEIN 1"/>
    <property type="match status" value="1"/>
</dbReference>
<dbReference type="GO" id="GO:0012505">
    <property type="term" value="C:endomembrane system"/>
    <property type="evidence" value="ECO:0007669"/>
    <property type="project" value="UniProtKB-SubCell"/>
</dbReference>
<evidence type="ECO:0000313" key="11">
    <source>
        <dbReference type="Proteomes" id="UP001432027"/>
    </source>
</evidence>
<evidence type="ECO:0000256" key="2">
    <source>
        <dbReference type="ARBA" id="ARBA00007809"/>
    </source>
</evidence>
<feature type="transmembrane region" description="Helical" evidence="9">
    <location>
        <begin position="39"/>
        <end position="56"/>
    </location>
</feature>
<keyword evidence="6" id="KW-0677">Repeat</keyword>
<feature type="transmembrane region" description="Helical" evidence="9">
    <location>
        <begin position="68"/>
        <end position="86"/>
    </location>
</feature>
<evidence type="ECO:0000256" key="8">
    <source>
        <dbReference type="ARBA" id="ARBA00023136"/>
    </source>
</evidence>
<feature type="transmembrane region" description="Helical" evidence="9">
    <location>
        <begin position="154"/>
        <end position="174"/>
    </location>
</feature>
<dbReference type="GO" id="GO:0016020">
    <property type="term" value="C:membrane"/>
    <property type="evidence" value="ECO:0007669"/>
    <property type="project" value="InterPro"/>
</dbReference>
<comment type="similarity">
    <text evidence="2 9">Belongs to the SWEET sugar transporter family.</text>
</comment>